<feature type="region of interest" description="Disordered" evidence="1">
    <location>
        <begin position="48"/>
        <end position="76"/>
    </location>
</feature>
<sequence length="76" mass="9056">MRHFISTNYKLRRYDSDLEKLKHRSSYYFDDNIKITLKNDLENNLEENRNQLDRDGIKPPSPISSSSHSYPIQIAQ</sequence>
<gene>
    <name evidence="2" type="ORF">Glove_299g104</name>
</gene>
<evidence type="ECO:0000256" key="1">
    <source>
        <dbReference type="SAM" id="MobiDB-lite"/>
    </source>
</evidence>
<reference evidence="2 3" key="1">
    <citation type="submission" date="2018-08" db="EMBL/GenBank/DDBJ databases">
        <title>Genome and evolution of the arbuscular mycorrhizal fungus Diversispora epigaea (formerly Glomus versiforme) and its bacterial endosymbionts.</title>
        <authorList>
            <person name="Sun X."/>
            <person name="Fei Z."/>
            <person name="Harrison M."/>
        </authorList>
    </citation>
    <scope>NUCLEOTIDE SEQUENCE [LARGE SCALE GENOMIC DNA]</scope>
    <source>
        <strain evidence="2 3">IT104</strain>
    </source>
</reference>
<accession>A0A397HWX0</accession>
<dbReference type="AlphaFoldDB" id="A0A397HWX0"/>
<keyword evidence="3" id="KW-1185">Reference proteome</keyword>
<feature type="compositionally biased region" description="Basic and acidic residues" evidence="1">
    <location>
        <begin position="48"/>
        <end position="57"/>
    </location>
</feature>
<dbReference type="Proteomes" id="UP000266861">
    <property type="component" value="Unassembled WGS sequence"/>
</dbReference>
<name>A0A397HWX0_9GLOM</name>
<proteinExistence type="predicted"/>
<feature type="compositionally biased region" description="Low complexity" evidence="1">
    <location>
        <begin position="63"/>
        <end position="76"/>
    </location>
</feature>
<evidence type="ECO:0000313" key="3">
    <source>
        <dbReference type="Proteomes" id="UP000266861"/>
    </source>
</evidence>
<protein>
    <submittedName>
        <fullName evidence="2">Uncharacterized protein</fullName>
    </submittedName>
</protein>
<organism evidence="2 3">
    <name type="scientific">Diversispora epigaea</name>
    <dbReference type="NCBI Taxonomy" id="1348612"/>
    <lineage>
        <taxon>Eukaryota</taxon>
        <taxon>Fungi</taxon>
        <taxon>Fungi incertae sedis</taxon>
        <taxon>Mucoromycota</taxon>
        <taxon>Glomeromycotina</taxon>
        <taxon>Glomeromycetes</taxon>
        <taxon>Diversisporales</taxon>
        <taxon>Diversisporaceae</taxon>
        <taxon>Diversispora</taxon>
    </lineage>
</organism>
<comment type="caution">
    <text evidence="2">The sequence shown here is derived from an EMBL/GenBank/DDBJ whole genome shotgun (WGS) entry which is preliminary data.</text>
</comment>
<dbReference type="EMBL" id="PQFF01000273">
    <property type="protein sequence ID" value="RHZ67759.1"/>
    <property type="molecule type" value="Genomic_DNA"/>
</dbReference>
<evidence type="ECO:0000313" key="2">
    <source>
        <dbReference type="EMBL" id="RHZ67759.1"/>
    </source>
</evidence>